<dbReference type="AlphaFoldDB" id="A0A8H8RGV6"/>
<evidence type="ECO:0000256" key="3">
    <source>
        <dbReference type="ARBA" id="ARBA00022989"/>
    </source>
</evidence>
<accession>A0A8H8RGV6</accession>
<dbReference type="GO" id="GO:0016020">
    <property type="term" value="C:membrane"/>
    <property type="evidence" value="ECO:0007669"/>
    <property type="project" value="UniProtKB-SubCell"/>
</dbReference>
<gene>
    <name evidence="6" type="primary">tmem184C_0</name>
    <name evidence="6" type="ORF">LSUB1_G006252</name>
</gene>
<proteinExistence type="predicted"/>
<dbReference type="PANTHER" id="PTHR23423">
    <property type="entry name" value="ORGANIC SOLUTE TRANSPORTER-RELATED"/>
    <property type="match status" value="1"/>
</dbReference>
<feature type="transmembrane region" description="Helical" evidence="5">
    <location>
        <begin position="204"/>
        <end position="223"/>
    </location>
</feature>
<dbReference type="Pfam" id="PF03619">
    <property type="entry name" value="Solute_trans_a"/>
    <property type="match status" value="1"/>
</dbReference>
<protein>
    <submittedName>
        <fullName evidence="6">Transmembrane protein-like protein</fullName>
    </submittedName>
</protein>
<feature type="transmembrane region" description="Helical" evidence="5">
    <location>
        <begin position="20"/>
        <end position="39"/>
    </location>
</feature>
<keyword evidence="3 5" id="KW-1133">Transmembrane helix</keyword>
<dbReference type="SMART" id="SM01417">
    <property type="entry name" value="Solute_trans_a"/>
    <property type="match status" value="1"/>
</dbReference>
<evidence type="ECO:0000256" key="1">
    <source>
        <dbReference type="ARBA" id="ARBA00004141"/>
    </source>
</evidence>
<evidence type="ECO:0000256" key="5">
    <source>
        <dbReference type="SAM" id="Phobius"/>
    </source>
</evidence>
<evidence type="ECO:0000256" key="2">
    <source>
        <dbReference type="ARBA" id="ARBA00022692"/>
    </source>
</evidence>
<dbReference type="Proteomes" id="UP000462212">
    <property type="component" value="Unassembled WGS sequence"/>
</dbReference>
<keyword evidence="7" id="KW-1185">Reference proteome</keyword>
<keyword evidence="4 5" id="KW-0472">Membrane</keyword>
<organism evidence="6 7">
    <name type="scientific">Lachnellula subtilissima</name>
    <dbReference type="NCBI Taxonomy" id="602034"/>
    <lineage>
        <taxon>Eukaryota</taxon>
        <taxon>Fungi</taxon>
        <taxon>Dikarya</taxon>
        <taxon>Ascomycota</taxon>
        <taxon>Pezizomycotina</taxon>
        <taxon>Leotiomycetes</taxon>
        <taxon>Helotiales</taxon>
        <taxon>Lachnaceae</taxon>
        <taxon>Lachnellula</taxon>
    </lineage>
</organism>
<name>A0A8H8RGV6_9HELO</name>
<feature type="non-terminal residue" evidence="6">
    <location>
        <position position="1"/>
    </location>
</feature>
<reference evidence="6 7" key="1">
    <citation type="submission" date="2018-05" db="EMBL/GenBank/DDBJ databases">
        <title>Genome sequencing and assembly of the regulated plant pathogen Lachnellula willkommii and related sister species for the development of diagnostic species identification markers.</title>
        <authorList>
            <person name="Giroux E."/>
            <person name="Bilodeau G."/>
        </authorList>
    </citation>
    <scope>NUCLEOTIDE SEQUENCE [LARGE SCALE GENOMIC DNA]</scope>
    <source>
        <strain evidence="6 7">CBS 197.66</strain>
    </source>
</reference>
<dbReference type="OrthoDB" id="5348404at2759"/>
<evidence type="ECO:0000313" key="7">
    <source>
        <dbReference type="Proteomes" id="UP000462212"/>
    </source>
</evidence>
<feature type="transmembrane region" description="Helical" evidence="5">
    <location>
        <begin position="124"/>
        <end position="144"/>
    </location>
</feature>
<comment type="caution">
    <text evidence="6">The sequence shown here is derived from an EMBL/GenBank/DDBJ whole genome shotgun (WGS) entry which is preliminary data.</text>
</comment>
<feature type="transmembrane region" description="Helical" evidence="5">
    <location>
        <begin position="59"/>
        <end position="81"/>
    </location>
</feature>
<keyword evidence="2 5" id="KW-0812">Transmembrane</keyword>
<comment type="subcellular location">
    <subcellularLocation>
        <location evidence="1">Membrane</location>
        <topology evidence="1">Multi-pass membrane protein</topology>
    </subcellularLocation>
</comment>
<dbReference type="EMBL" id="QGMJ01000552">
    <property type="protein sequence ID" value="TVY35179.1"/>
    <property type="molecule type" value="Genomic_DNA"/>
</dbReference>
<evidence type="ECO:0000313" key="6">
    <source>
        <dbReference type="EMBL" id="TVY35179.1"/>
    </source>
</evidence>
<feature type="transmembrane region" description="Helical" evidence="5">
    <location>
        <begin position="243"/>
        <end position="262"/>
    </location>
</feature>
<dbReference type="InterPro" id="IPR005178">
    <property type="entry name" value="Ostalpha/TMEM184C"/>
</dbReference>
<evidence type="ECO:0000256" key="4">
    <source>
        <dbReference type="ARBA" id="ARBA00023136"/>
    </source>
</evidence>
<feature type="transmembrane region" description="Helical" evidence="5">
    <location>
        <begin position="164"/>
        <end position="184"/>
    </location>
</feature>
<sequence length="389" mass="43547">SQSVAQVPIIGSLSFHDLCVIISGSCMAFVCLVSFFLIIRHATHFSLPKEQKQVMRIVFMVPVFSLVTFLSIAFNGSAIYIKNIEGVYEGIAFSSFFLLLCEFIQENEEDRLALLVSSGATKQYRFACIGVFQLPFAMLLQLVVTDITQAAGIYCEESNKLYFAKIWMTILNMISTTVAILSVLRFYKVTKDVTKSRKPLSKLVGFKAIIGLSFLQNLVFSFLQSSMKPTEHYTYNDLTIGLPNLLLSVEMVIFALAFLYVFRTHEYYPTKGVSVVPLGHGGYQGGFLGIKAIIKAFSIIDIIKGIFGILMPTKSSTRPSKVWDTGSSTEYERISMQPNYGQTPEYPHNTAHPQGMPYQQAAIYQQENVQLPDAYHAGTPFNQDTGYHH</sequence>